<dbReference type="InterPro" id="IPR031335">
    <property type="entry name" value="Glyco_hydro_63_C"/>
</dbReference>
<feature type="domain" description="Glycosyl hydrolase family 63 C-terminal" evidence="14">
    <location>
        <begin position="302"/>
        <end position="862"/>
    </location>
</feature>
<evidence type="ECO:0000256" key="6">
    <source>
        <dbReference type="ARBA" id="ARBA00022968"/>
    </source>
</evidence>
<evidence type="ECO:0000256" key="9">
    <source>
        <dbReference type="ARBA" id="ARBA00023180"/>
    </source>
</evidence>
<evidence type="ECO:0000313" key="17">
    <source>
        <dbReference type="Proteomes" id="UP000268162"/>
    </source>
</evidence>
<dbReference type="SUPFAM" id="SSF48208">
    <property type="entry name" value="Six-hairpin glycosidases"/>
    <property type="match status" value="1"/>
</dbReference>
<evidence type="ECO:0000256" key="7">
    <source>
        <dbReference type="ARBA" id="ARBA00022989"/>
    </source>
</evidence>
<gene>
    <name evidence="16" type="ORF">BJ085DRAFT_41835</name>
</gene>
<dbReference type="InterPro" id="IPR031631">
    <property type="entry name" value="Glyco_hydro_63N"/>
</dbReference>
<dbReference type="Gene3D" id="1.50.10.10">
    <property type="match status" value="1"/>
</dbReference>
<dbReference type="InterPro" id="IPR008928">
    <property type="entry name" value="6-hairpin_glycosidase_sf"/>
</dbReference>
<dbReference type="GO" id="GO:0006487">
    <property type="term" value="P:protein N-linked glycosylation"/>
    <property type="evidence" value="ECO:0007669"/>
    <property type="project" value="UniProtKB-UniRule"/>
</dbReference>
<accession>A0A4P9ZU69</accession>
<evidence type="ECO:0000256" key="10">
    <source>
        <dbReference type="ARBA" id="ARBA00023295"/>
    </source>
</evidence>
<dbReference type="InterPro" id="IPR012341">
    <property type="entry name" value="6hp_glycosidase-like_sf"/>
</dbReference>
<dbReference type="GO" id="GO:0009311">
    <property type="term" value="P:oligosaccharide metabolic process"/>
    <property type="evidence" value="ECO:0007669"/>
    <property type="project" value="UniProtKB-UniRule"/>
</dbReference>
<evidence type="ECO:0000259" key="14">
    <source>
        <dbReference type="Pfam" id="PF03200"/>
    </source>
</evidence>
<evidence type="ECO:0000256" key="13">
    <source>
        <dbReference type="SAM" id="MobiDB-lite"/>
    </source>
</evidence>
<keyword evidence="17" id="KW-1185">Reference proteome</keyword>
<keyword evidence="5 12" id="KW-0256">Endoplasmic reticulum</keyword>
<dbReference type="Pfam" id="PF03200">
    <property type="entry name" value="Glyco_hydro_63"/>
    <property type="match status" value="1"/>
</dbReference>
<feature type="compositionally biased region" description="Acidic residues" evidence="13">
    <location>
        <begin position="372"/>
        <end position="395"/>
    </location>
</feature>
<proteinExistence type="inferred from homology"/>
<dbReference type="PANTHER" id="PTHR10412:SF11">
    <property type="entry name" value="MANNOSYL-OLIGOSACCHARIDE GLUCOSIDASE"/>
    <property type="match status" value="1"/>
</dbReference>
<organism evidence="16 17">
    <name type="scientific">Dimargaris cristalligena</name>
    <dbReference type="NCBI Taxonomy" id="215637"/>
    <lineage>
        <taxon>Eukaryota</taxon>
        <taxon>Fungi</taxon>
        <taxon>Fungi incertae sedis</taxon>
        <taxon>Zoopagomycota</taxon>
        <taxon>Kickxellomycotina</taxon>
        <taxon>Dimargaritomycetes</taxon>
        <taxon>Dimargaritales</taxon>
        <taxon>Dimargaritaceae</taxon>
        <taxon>Dimargaris</taxon>
    </lineage>
</organism>
<dbReference type="PANTHER" id="PTHR10412">
    <property type="entry name" value="MANNOSYL-OLIGOSACCHARIDE GLUCOSIDASE"/>
    <property type="match status" value="1"/>
</dbReference>
<comment type="function">
    <text evidence="12">Cleaves the distal alpha 1,2-linked glucose residue from the Glc(3)Man(9)GlcNAc(2) oligosaccharide precursor.</text>
</comment>
<feature type="region of interest" description="Disordered" evidence="13">
    <location>
        <begin position="360"/>
        <end position="406"/>
    </location>
</feature>
<dbReference type="EC" id="3.2.1.106" evidence="11 12"/>
<evidence type="ECO:0000256" key="2">
    <source>
        <dbReference type="ARBA" id="ARBA00010833"/>
    </source>
</evidence>
<comment type="similarity">
    <text evidence="2 12">Belongs to the glycosyl hydrolase 63 family.</text>
</comment>
<keyword evidence="3" id="KW-0812">Transmembrane</keyword>
<evidence type="ECO:0000256" key="1">
    <source>
        <dbReference type="ARBA" id="ARBA00004648"/>
    </source>
</evidence>
<dbReference type="InterPro" id="IPR038518">
    <property type="entry name" value="Glyco_hydro_63N_sf"/>
</dbReference>
<evidence type="ECO:0000259" key="15">
    <source>
        <dbReference type="Pfam" id="PF16923"/>
    </source>
</evidence>
<evidence type="ECO:0000256" key="8">
    <source>
        <dbReference type="ARBA" id="ARBA00023136"/>
    </source>
</evidence>
<feature type="compositionally biased region" description="Basic and acidic residues" evidence="13">
    <location>
        <begin position="396"/>
        <end position="406"/>
    </location>
</feature>
<keyword evidence="7" id="KW-1133">Transmembrane helix</keyword>
<comment type="catalytic activity">
    <reaction evidence="12">
        <text>N(4)-(alpha-D-Glc-(1-&gt;2)-alpha-D-Glc-(1-&gt;3)-alpha-D-Glc-(1-&gt;3)-alpha-D-Man-(1-&gt;2)-alpha-D-Man-(1-&gt;2)-alpha-D-Man-(1-&gt;3)-[alpha-D-Man-(1-&gt;2)-alpha-D-Man-(1-&gt;3)-[alpha-D-Man-(1-&gt;2)-alpha-D-Man-(1-&gt;6)]-alpha-D-Man-(1-&gt;6)]-beta-D-Man-(1-&gt;4)-beta-D-GlcNAc-(1-&gt;4)-beta-D-GlcNAc)-L-asparaginyl-[protein] + H2O = N(4)-(alpha-D-Glc-(1-&gt;3)-alpha-D-Glc-(1-&gt;3)-alpha-D-Man-(1-&gt;2)-alpha-D-Man-(1-&gt;2)-alpha-D-Man-(1-&gt;3)-[alpha-D-Man-(1-&gt;2)-alpha-D-Man-(1-&gt;3)-[alpha-D-Man-(1-&gt;2)-alpha-D-Man-(1-&gt;6)]-alpha-D-Man-(1-&gt;6)]-beta-D-Man-(1-&gt;4)-beta-D-GlcNAc-(1-&gt;4)-beta-D-GlcNAc)-L-asparaginyl-[protein] + beta-D-glucose</text>
        <dbReference type="Rhea" id="RHEA:55988"/>
        <dbReference type="Rhea" id="RHEA-COMP:12806"/>
        <dbReference type="Rhea" id="RHEA-COMP:14355"/>
        <dbReference type="ChEBI" id="CHEBI:15377"/>
        <dbReference type="ChEBI" id="CHEBI:15903"/>
        <dbReference type="ChEBI" id="CHEBI:59082"/>
        <dbReference type="ChEBI" id="CHEBI:132537"/>
        <dbReference type="EC" id="3.2.1.106"/>
    </reaction>
</comment>
<evidence type="ECO:0000256" key="11">
    <source>
        <dbReference type="ARBA" id="ARBA00038888"/>
    </source>
</evidence>
<evidence type="ECO:0000256" key="3">
    <source>
        <dbReference type="ARBA" id="ARBA00022692"/>
    </source>
</evidence>
<dbReference type="GO" id="GO:0005789">
    <property type="term" value="C:endoplasmic reticulum membrane"/>
    <property type="evidence" value="ECO:0007669"/>
    <property type="project" value="UniProtKB-SubCell"/>
</dbReference>
<sequence length="865" mass="97779">MDHILVYLQWLWFEVKEWTNHTLMWGTYRPNLYFGVRPRLPHSLLTSLAWFGVTDFEQWQNIRHACSMDDKIKGYGYHVHDGRSFGEQTIRDTSNNVLITTDFIKPADGEGWSARISGRPIDKSRDADISLVYLIGLDAEEGGELYLADSAAESSSQDHSPPLIGEAIQFHGHTPDLGEFTLTVEGDPTNQAATLSAGRTLPGGVDPDRVVVVGVQVPDHQLWQGKEVIDQLLLRQVQSRVDPQGRTAYLPPYLLRLPQLQAPDANSYLLQYTLRAPFTLRVRFAPRESETPPPLAPLATEQETQIKALTTQFTRRFTRTFHLDTKQFTEAQIKIGQDALSNLLGGIGYFYGNQMVTDDHRGRPWDVPEQMNDGDSDDDDDDDDRDADDENEDDNNASHEFRAPKTNEYRLTPPSALFSSTPSRSFFPRGFLWDEGFLQLLVGAWDTDLSLEIIQHWTNAIDADGWVAREQILGPEARSKVPPEFQVQNTAFANPPTLLFPIMAFVKRLAIYHSTPPPFPPVLSARPLQGWGGSGVVPAAVAEVWASAMPREYNRFVTDAALGPELLEHIFPALQRQFEWSVNLNPGARRLPSPSASYRAAYRWRGRTLNHTLTSGLDDYPRATPHRGELHVDLMSWMGYMSRSLMTISDMLGRSEDQLEYQTVHEHILANLDTLHWNPNRQMYCDVTVVEDDNDDAGVDPRDIMTTDNDESPSVLVCHRGYLSLFPLALGLLPPSSPKLGALLNMIHDPRQLWSPYGVRSLAKSDPNYDTGENYWRGAVWLNLNYLVLAGLHTYYRDPPGPYRAQANVIYEALRTNVVNNVLKQYRKTGFFWEQYSAKTGAGLRAHPFTGWTSLVLLIMAEKYD</sequence>
<keyword evidence="6" id="KW-0735">Signal-anchor</keyword>
<dbReference type="GO" id="GO:0004573">
    <property type="term" value="F:Glc3Man9GlcNAc2 oligosaccharide glucosidase activity"/>
    <property type="evidence" value="ECO:0007669"/>
    <property type="project" value="UniProtKB-UniRule"/>
</dbReference>
<dbReference type="Gene3D" id="2.70.98.110">
    <property type="entry name" value="Glycosyl hydrolase family 63, N-terminal domain"/>
    <property type="match status" value="1"/>
</dbReference>
<dbReference type="EMBL" id="ML002660">
    <property type="protein sequence ID" value="RKP36401.1"/>
    <property type="molecule type" value="Genomic_DNA"/>
</dbReference>
<dbReference type="InterPro" id="IPR004888">
    <property type="entry name" value="Glycoside_hydrolase_63"/>
</dbReference>
<evidence type="ECO:0000256" key="4">
    <source>
        <dbReference type="ARBA" id="ARBA00022801"/>
    </source>
</evidence>
<dbReference type="Pfam" id="PF16923">
    <property type="entry name" value="Glyco_hydro_63N"/>
    <property type="match status" value="1"/>
</dbReference>
<name>A0A4P9ZU69_9FUNG</name>
<protein>
    <recommendedName>
        <fullName evidence="11 12">Mannosyl-oligosaccharide glucosidase</fullName>
        <ecNumber evidence="11 12">3.2.1.106</ecNumber>
    </recommendedName>
</protein>
<comment type="subcellular location">
    <subcellularLocation>
        <location evidence="1 12">Endoplasmic reticulum membrane</location>
        <topology evidence="1 12">Single-pass type II membrane protein</topology>
    </subcellularLocation>
</comment>
<evidence type="ECO:0000256" key="5">
    <source>
        <dbReference type="ARBA" id="ARBA00022824"/>
    </source>
</evidence>
<keyword evidence="10 12" id="KW-0326">Glycosidase</keyword>
<dbReference type="Proteomes" id="UP000268162">
    <property type="component" value="Unassembled WGS sequence"/>
</dbReference>
<dbReference type="AlphaFoldDB" id="A0A4P9ZU69"/>
<keyword evidence="4 12" id="KW-0378">Hydrolase</keyword>
<dbReference type="STRING" id="215637.A0A4P9ZU69"/>
<evidence type="ECO:0000313" key="16">
    <source>
        <dbReference type="EMBL" id="RKP36401.1"/>
    </source>
</evidence>
<feature type="domain" description="Glycosyl hydrolase family 63 N-terminal" evidence="15">
    <location>
        <begin position="22"/>
        <end position="252"/>
    </location>
</feature>
<keyword evidence="8" id="KW-0472">Membrane</keyword>
<reference evidence="17" key="1">
    <citation type="journal article" date="2018" name="Nat. Microbiol.">
        <title>Leveraging single-cell genomics to expand the fungal tree of life.</title>
        <authorList>
            <person name="Ahrendt S.R."/>
            <person name="Quandt C.A."/>
            <person name="Ciobanu D."/>
            <person name="Clum A."/>
            <person name="Salamov A."/>
            <person name="Andreopoulos B."/>
            <person name="Cheng J.F."/>
            <person name="Woyke T."/>
            <person name="Pelin A."/>
            <person name="Henrissat B."/>
            <person name="Reynolds N.K."/>
            <person name="Benny G.L."/>
            <person name="Smith M.E."/>
            <person name="James T.Y."/>
            <person name="Grigoriev I.V."/>
        </authorList>
    </citation>
    <scope>NUCLEOTIDE SEQUENCE [LARGE SCALE GENOMIC DNA]</scope>
    <source>
        <strain evidence="17">RSA 468</strain>
    </source>
</reference>
<keyword evidence="9" id="KW-0325">Glycoprotein</keyword>
<evidence type="ECO:0000256" key="12">
    <source>
        <dbReference type="RuleBase" id="RU368089"/>
    </source>
</evidence>